<dbReference type="RefSeq" id="WP_310368808.1">
    <property type="nucleotide sequence ID" value="NZ_JAVDVC010000027.1"/>
</dbReference>
<evidence type="ECO:0000313" key="2">
    <source>
        <dbReference type="Proteomes" id="UP001252613"/>
    </source>
</evidence>
<sequence length="148" mass="16432">MKGHRNRQPVKPDYTKALGQVAFCFSICEWNVVWCCERIKPGALHKIVGDELTAGRIAKRFIDLVRNMPSSAGRNELSVVAQEFARLVHVRNEILHGKPCTGPNGEARLSSKRVLEIEDLEDAADAFSECSSKVNGLLHGFLKTYVPA</sequence>
<reference evidence="1" key="1">
    <citation type="submission" date="2023-07" db="EMBL/GenBank/DDBJ databases">
        <title>Sorghum-associated microbial communities from plants grown in Nebraska, USA.</title>
        <authorList>
            <person name="Schachtman D."/>
        </authorList>
    </citation>
    <scope>NUCLEOTIDE SEQUENCE</scope>
    <source>
        <strain evidence="1">3432</strain>
    </source>
</reference>
<proteinExistence type="predicted"/>
<dbReference type="AlphaFoldDB" id="A0AAW8MK58"/>
<accession>A0AAW8MK58</accession>
<organism evidence="1 2">
    <name type="scientific">Pseudomonas brassicacearum</name>
    <dbReference type="NCBI Taxonomy" id="930166"/>
    <lineage>
        <taxon>Bacteria</taxon>
        <taxon>Pseudomonadati</taxon>
        <taxon>Pseudomonadota</taxon>
        <taxon>Gammaproteobacteria</taxon>
        <taxon>Pseudomonadales</taxon>
        <taxon>Pseudomonadaceae</taxon>
        <taxon>Pseudomonas</taxon>
    </lineage>
</organism>
<evidence type="ECO:0000313" key="1">
    <source>
        <dbReference type="EMBL" id="MDR6962085.1"/>
    </source>
</evidence>
<dbReference type="EMBL" id="JAVDVC010000027">
    <property type="protein sequence ID" value="MDR6962085.1"/>
    <property type="molecule type" value="Genomic_DNA"/>
</dbReference>
<evidence type="ECO:0008006" key="3">
    <source>
        <dbReference type="Google" id="ProtNLM"/>
    </source>
</evidence>
<gene>
    <name evidence="1" type="ORF">J2W43_006106</name>
</gene>
<dbReference type="Proteomes" id="UP001252613">
    <property type="component" value="Unassembled WGS sequence"/>
</dbReference>
<name>A0AAW8MK58_9PSED</name>
<comment type="caution">
    <text evidence="1">The sequence shown here is derived from an EMBL/GenBank/DDBJ whole genome shotgun (WGS) entry which is preliminary data.</text>
</comment>
<protein>
    <recommendedName>
        <fullName evidence="3">RiboL-PSP-HEPN domain-containing protein</fullName>
    </recommendedName>
</protein>